<evidence type="ECO:0000313" key="22">
    <source>
        <dbReference type="Proteomes" id="UP001140206"/>
    </source>
</evidence>
<evidence type="ECO:0000256" key="2">
    <source>
        <dbReference type="ARBA" id="ARBA00022679"/>
    </source>
</evidence>
<dbReference type="InterPro" id="IPR036397">
    <property type="entry name" value="RNaseH_sf"/>
</dbReference>
<organism evidence="21 22">
    <name type="scientific">Rhynchospora pubera</name>
    <dbReference type="NCBI Taxonomy" id="906938"/>
    <lineage>
        <taxon>Eukaryota</taxon>
        <taxon>Viridiplantae</taxon>
        <taxon>Streptophyta</taxon>
        <taxon>Embryophyta</taxon>
        <taxon>Tracheophyta</taxon>
        <taxon>Spermatophyta</taxon>
        <taxon>Magnoliopsida</taxon>
        <taxon>Liliopsida</taxon>
        <taxon>Poales</taxon>
        <taxon>Cyperaceae</taxon>
        <taxon>Cyperoideae</taxon>
        <taxon>Rhynchosporeae</taxon>
        <taxon>Rhynchospora</taxon>
    </lineage>
</organism>
<dbReference type="PANTHER" id="PTHR37984:SF5">
    <property type="entry name" value="PROTEIN NYNRIN-LIKE"/>
    <property type="match status" value="1"/>
</dbReference>
<evidence type="ECO:0000256" key="12">
    <source>
        <dbReference type="ARBA" id="ARBA00022932"/>
    </source>
</evidence>
<evidence type="ECO:0000256" key="10">
    <source>
        <dbReference type="ARBA" id="ARBA00022908"/>
    </source>
</evidence>
<keyword evidence="1" id="KW-0645">Protease</keyword>
<dbReference type="GO" id="GO:0004519">
    <property type="term" value="F:endonuclease activity"/>
    <property type="evidence" value="ECO:0007669"/>
    <property type="project" value="UniProtKB-KW"/>
</dbReference>
<dbReference type="InterPro" id="IPR041588">
    <property type="entry name" value="Integrase_H2C2"/>
</dbReference>
<dbReference type="GO" id="GO:0015074">
    <property type="term" value="P:DNA integration"/>
    <property type="evidence" value="ECO:0007669"/>
    <property type="project" value="UniProtKB-KW"/>
</dbReference>
<dbReference type="SMART" id="SM00298">
    <property type="entry name" value="CHROMO"/>
    <property type="match status" value="1"/>
</dbReference>
<feature type="domain" description="Reverse transcriptase" evidence="19">
    <location>
        <begin position="618"/>
        <end position="797"/>
    </location>
</feature>
<dbReference type="Pfam" id="PF08284">
    <property type="entry name" value="RVP_2"/>
    <property type="match status" value="1"/>
</dbReference>
<dbReference type="CDD" id="cd00303">
    <property type="entry name" value="retropepsin_like"/>
    <property type="match status" value="1"/>
</dbReference>
<dbReference type="Gene3D" id="3.10.10.10">
    <property type="entry name" value="HIV Type 1 Reverse Transcriptase, subunit A, domain 1"/>
    <property type="match status" value="1"/>
</dbReference>
<dbReference type="InterPro" id="IPR001584">
    <property type="entry name" value="Integrase_cat-core"/>
</dbReference>
<dbReference type="EMBL" id="JAMFTS010005609">
    <property type="protein sequence ID" value="KAJ4733316.1"/>
    <property type="molecule type" value="Genomic_DNA"/>
</dbReference>
<dbReference type="Gene3D" id="2.40.50.40">
    <property type="match status" value="1"/>
</dbReference>
<dbReference type="GO" id="GO:0006508">
    <property type="term" value="P:proteolysis"/>
    <property type="evidence" value="ECO:0007669"/>
    <property type="project" value="UniProtKB-KW"/>
</dbReference>
<keyword evidence="22" id="KW-1185">Reference proteome</keyword>
<dbReference type="PROSITE" id="PS50994">
    <property type="entry name" value="INTEGRASE"/>
    <property type="match status" value="1"/>
</dbReference>
<keyword evidence="14" id="KW-0233">DNA recombination</keyword>
<evidence type="ECO:0000256" key="15">
    <source>
        <dbReference type="ARBA" id="ARBA00023268"/>
    </source>
</evidence>
<dbReference type="GO" id="GO:0003887">
    <property type="term" value="F:DNA-directed DNA polymerase activity"/>
    <property type="evidence" value="ECO:0007669"/>
    <property type="project" value="UniProtKB-KW"/>
</dbReference>
<dbReference type="InterPro" id="IPR043128">
    <property type="entry name" value="Rev_trsase/Diguanyl_cyclase"/>
</dbReference>
<feature type="region of interest" description="Disordered" evidence="17">
    <location>
        <begin position="76"/>
        <end position="104"/>
    </location>
</feature>
<evidence type="ECO:0000259" key="18">
    <source>
        <dbReference type="PROSITE" id="PS50013"/>
    </source>
</evidence>
<dbReference type="InterPro" id="IPR000477">
    <property type="entry name" value="RT_dom"/>
</dbReference>
<dbReference type="InterPro" id="IPR050951">
    <property type="entry name" value="Retrovirus_Pol_polyprotein"/>
</dbReference>
<keyword evidence="11" id="KW-0695">RNA-directed DNA polymerase</keyword>
<evidence type="ECO:0000256" key="3">
    <source>
        <dbReference type="ARBA" id="ARBA00022695"/>
    </source>
</evidence>
<dbReference type="InterPro" id="IPR021109">
    <property type="entry name" value="Peptidase_aspartic_dom_sf"/>
</dbReference>
<dbReference type="Gene3D" id="3.30.420.10">
    <property type="entry name" value="Ribonuclease H-like superfamily/Ribonuclease H"/>
    <property type="match status" value="1"/>
</dbReference>
<dbReference type="InterPro" id="IPR056924">
    <property type="entry name" value="SH3_Tf2-1"/>
</dbReference>
<dbReference type="FunFam" id="3.10.10.10:FF:000007">
    <property type="entry name" value="Retrovirus-related Pol polyprotein from transposon 17.6-like Protein"/>
    <property type="match status" value="1"/>
</dbReference>
<dbReference type="Pfam" id="PF00385">
    <property type="entry name" value="Chromo"/>
    <property type="match status" value="1"/>
</dbReference>
<keyword evidence="8" id="KW-0378">Hydrolase</keyword>
<evidence type="ECO:0000256" key="7">
    <source>
        <dbReference type="ARBA" id="ARBA00022759"/>
    </source>
</evidence>
<evidence type="ECO:0000256" key="8">
    <source>
        <dbReference type="ARBA" id="ARBA00022801"/>
    </source>
</evidence>
<keyword evidence="10" id="KW-0229">DNA integration</keyword>
<dbReference type="InterPro" id="IPR043502">
    <property type="entry name" value="DNA/RNA_pol_sf"/>
</dbReference>
<dbReference type="FunFam" id="3.30.420.10:FF:000032">
    <property type="entry name" value="Retrovirus-related Pol polyprotein from transposon 297-like Protein"/>
    <property type="match status" value="1"/>
</dbReference>
<dbReference type="Gene3D" id="2.40.70.10">
    <property type="entry name" value="Acid Proteases"/>
    <property type="match status" value="1"/>
</dbReference>
<keyword evidence="15" id="KW-0511">Multifunctional enzyme</keyword>
<feature type="domain" description="Integrase catalytic" evidence="20">
    <location>
        <begin position="1138"/>
        <end position="1302"/>
    </location>
</feature>
<dbReference type="Pfam" id="PF17919">
    <property type="entry name" value="RT_RNaseH_2"/>
    <property type="match status" value="1"/>
</dbReference>
<dbReference type="InterPro" id="IPR023780">
    <property type="entry name" value="Chromo_domain"/>
</dbReference>
<accession>A0AAV8ARP3</accession>
<dbReference type="InterPro" id="IPR000953">
    <property type="entry name" value="Chromo/chromo_shadow_dom"/>
</dbReference>
<dbReference type="CDD" id="cd01647">
    <property type="entry name" value="RT_LTR"/>
    <property type="match status" value="1"/>
</dbReference>
<keyword evidence="3" id="KW-0548">Nucleotidyltransferase</keyword>
<gene>
    <name evidence="21" type="ORF">LUZ62_002723</name>
</gene>
<comment type="caution">
    <text evidence="21">The sequence shown here is derived from an EMBL/GenBank/DDBJ whole genome shotgun (WGS) entry which is preliminary data.</text>
</comment>
<dbReference type="SUPFAM" id="SSF56672">
    <property type="entry name" value="DNA/RNA polymerases"/>
    <property type="match status" value="1"/>
</dbReference>
<keyword evidence="4" id="KW-0540">Nuclease</keyword>
<feature type="domain" description="Chromo" evidence="18">
    <location>
        <begin position="1446"/>
        <end position="1510"/>
    </location>
</feature>
<dbReference type="SUPFAM" id="SSF50630">
    <property type="entry name" value="Acid proteases"/>
    <property type="match status" value="1"/>
</dbReference>
<dbReference type="Pfam" id="PF00078">
    <property type="entry name" value="RVT_1"/>
    <property type="match status" value="1"/>
</dbReference>
<dbReference type="InterPro" id="IPR045358">
    <property type="entry name" value="Ty3_capsid"/>
</dbReference>
<evidence type="ECO:0000256" key="17">
    <source>
        <dbReference type="SAM" id="MobiDB-lite"/>
    </source>
</evidence>
<dbReference type="SUPFAM" id="SSF54160">
    <property type="entry name" value="Chromo domain-like"/>
    <property type="match status" value="1"/>
</dbReference>
<dbReference type="InterPro" id="IPR041577">
    <property type="entry name" value="RT_RNaseH_2"/>
</dbReference>
<dbReference type="GO" id="GO:0003677">
    <property type="term" value="F:DNA binding"/>
    <property type="evidence" value="ECO:0007669"/>
    <property type="project" value="UniProtKB-KW"/>
</dbReference>
<dbReference type="InterPro" id="IPR016197">
    <property type="entry name" value="Chromo-like_dom_sf"/>
</dbReference>
<keyword evidence="16" id="KW-0175">Coiled coil</keyword>
<sequence length="1545" mass="178483">MASTRGGSAAMDEMRSQLNQLQCEIEKVAKEGESRSNQVLTELRDQSEANNKLMEERMLRMELMFERLMKDKEKEHASGILGKKPPEVENPFGVESMNGDSRRSSVSTVTLPKIDFPIFDGYEPSEWVMKAEYYFDIYQIPHMHKTRMAVINFAGEASAWYRNFRLRIENRPWELLIEEIIARFSKNVAQELVGEFKRMQQGGKVNEYIRQFEGCKAKLMHERPYIPNDFYLAAFIEGLKEELRAMVTLFKPQSLNEAYHCASQYESVQESQWRRIRNTPKPAYHVTLPKGDKQLVLADTNQRNSTMGVAARENQYEQRRALNLCHKCNEKWFPGHKCGIKAVHLLMGPESSYEEEEVTFEDCMEDVEEDKIEEAVISLFTTKETHKVKNMKLKGKVGQKCVCALIDSGSTHSFVNPDVIHSQSFEVTKNTPMVVMVANGNKMVTDLECKGLKFTLQGHEFKKDMRVLDVKGYDLILGIDWLTELGPMMVDWGQGQIKFKRGNKEVQLQVNEEVAEVRMCVGNLNPEEEIKKGNEVIIAHLFKVQATNSNCVVSPHLQLDSVLNAYTDVFQEPSTLPPKRTVDHQIPLVPGTQPLTQRPYRYSYFQKIEIEKIIEELLRNKFIQPSSSPFASPILLVKKKDDTWRLCVDYRRLNAYTIKDKYPIPIIEDLLDGLNGAKYFSKIDLRSGYHQIRMKEEDVHKTAFRTHEGHYEYTVMPFGLSNAPATFQKLMNQVFKPYLRKFVLVFFDDILIYSTDEESHKMHLSKVLDLLKKNQLFAKKAKCEFDMMELEYLGHIISHKGIATDPSKIEAMVNWPIPKSVKELRGFLGLTGYYRRFIKDYGTISKPLTDQLKKNAFHWNELAQEAFCKLKEVMTCAPVLAMPDFKKSFVMETDASEKGIGAVLMQDKRPIAFISKSLGIKAQGLSTYEKEFLALLTAVQKWRHYLVGGKFIIKTDQISLKHLLEQRLNHTMQHKGLCKLLGMDYVIEYKRGCENKAADALSRRLHDNEGEEVLAISELLPAWVEEIKQSYEGDVWAQDLIDKFQERSLEVPLYSFQQGVLRYKNRICVGSGYDWRDRLLKEVHDSNLGGHSGILGTYQRLKGMFFWPRMKESVHAYVQECQICQMGKNEHVNSPGLLQPLPIPSEAWTSVSMDFISGLPKSEGKEVIFVVVDRLTKYAHFMPLAHPFRATNVAQSFLDHVYKLHGLPLSIVSDRDPIFTSKFWTELMSKVGVKLNMSTSYHPQSDGQTERVNQCLENYLRCMVYQQQKRWNRWLSLSEWWYNTNFHTSLKTTPFQALYGYAPPQLPMGSPPKSNVEAVDKMLKERHLVMSELKQQLIKAQERMKRFADNKRTERQFEVGEWVYLKLQPYRQISVQGMQNRKLGMRYYGPFEVLARVGNVSYKLNLPAGSQIHPVFHVSQLKAKVGDDQDISPTLPLFSSEKKKVEMPEKILERKLVKHGNAPGVQILIKWSNSSEDDATWEDYEAIKRRFPQFILEDKENFMGRRMSDTEIEELGLAVGIEVKQWQEKVKGADRGVDRGRSIKM</sequence>
<dbReference type="PROSITE" id="PS50878">
    <property type="entry name" value="RT_POL"/>
    <property type="match status" value="1"/>
</dbReference>
<evidence type="ECO:0000256" key="9">
    <source>
        <dbReference type="ARBA" id="ARBA00022842"/>
    </source>
</evidence>
<dbReference type="Proteomes" id="UP001140206">
    <property type="component" value="Unassembled WGS sequence"/>
</dbReference>
<dbReference type="Pfam" id="PF24626">
    <property type="entry name" value="SH3_Tf2-1"/>
    <property type="match status" value="1"/>
</dbReference>
<dbReference type="Gene3D" id="3.30.70.270">
    <property type="match status" value="2"/>
</dbReference>
<keyword evidence="5" id="KW-0479">Metal-binding</keyword>
<keyword evidence="12" id="KW-0239">DNA-directed DNA polymerase</keyword>
<dbReference type="GO" id="GO:0003964">
    <property type="term" value="F:RNA-directed DNA polymerase activity"/>
    <property type="evidence" value="ECO:0007669"/>
    <property type="project" value="UniProtKB-KW"/>
</dbReference>
<dbReference type="GO" id="GO:0004190">
    <property type="term" value="F:aspartic-type endopeptidase activity"/>
    <property type="evidence" value="ECO:0007669"/>
    <property type="project" value="UniProtKB-KW"/>
</dbReference>
<feature type="coiled-coil region" evidence="16">
    <location>
        <begin position="11"/>
        <end position="57"/>
    </location>
</feature>
<dbReference type="CDD" id="cd09274">
    <property type="entry name" value="RNase_HI_RT_Ty3"/>
    <property type="match status" value="1"/>
</dbReference>
<evidence type="ECO:0000256" key="6">
    <source>
        <dbReference type="ARBA" id="ARBA00022750"/>
    </source>
</evidence>
<dbReference type="Pfam" id="PF19259">
    <property type="entry name" value="Ty3_capsid"/>
    <property type="match status" value="1"/>
</dbReference>
<dbReference type="GO" id="GO:0046872">
    <property type="term" value="F:metal ion binding"/>
    <property type="evidence" value="ECO:0007669"/>
    <property type="project" value="UniProtKB-KW"/>
</dbReference>
<keyword evidence="9" id="KW-0460">Magnesium</keyword>
<dbReference type="GO" id="GO:0006310">
    <property type="term" value="P:DNA recombination"/>
    <property type="evidence" value="ECO:0007669"/>
    <property type="project" value="UniProtKB-KW"/>
</dbReference>
<evidence type="ECO:0000259" key="19">
    <source>
        <dbReference type="PROSITE" id="PS50878"/>
    </source>
</evidence>
<evidence type="ECO:0000256" key="14">
    <source>
        <dbReference type="ARBA" id="ARBA00023172"/>
    </source>
</evidence>
<keyword evidence="2" id="KW-0808">Transferase</keyword>
<evidence type="ECO:0000256" key="4">
    <source>
        <dbReference type="ARBA" id="ARBA00022722"/>
    </source>
</evidence>
<evidence type="ECO:0000256" key="11">
    <source>
        <dbReference type="ARBA" id="ARBA00022918"/>
    </source>
</evidence>
<evidence type="ECO:0000256" key="13">
    <source>
        <dbReference type="ARBA" id="ARBA00023125"/>
    </source>
</evidence>
<keyword evidence="7" id="KW-0255">Endonuclease</keyword>
<reference evidence="21" key="1">
    <citation type="submission" date="2022-08" db="EMBL/GenBank/DDBJ databases">
        <authorList>
            <person name="Marques A."/>
        </authorList>
    </citation>
    <scope>NUCLEOTIDE SEQUENCE</scope>
    <source>
        <strain evidence="21">RhyPub2mFocal</strain>
        <tissue evidence="21">Leaves</tissue>
    </source>
</reference>
<dbReference type="PROSITE" id="PS50013">
    <property type="entry name" value="CHROMO_2"/>
    <property type="match status" value="1"/>
</dbReference>
<keyword evidence="6" id="KW-0064">Aspartyl protease</keyword>
<dbReference type="PANTHER" id="PTHR37984">
    <property type="entry name" value="PROTEIN CBG26694"/>
    <property type="match status" value="1"/>
</dbReference>
<evidence type="ECO:0000256" key="16">
    <source>
        <dbReference type="SAM" id="Coils"/>
    </source>
</evidence>
<name>A0AAV8ARP3_9POAL</name>
<evidence type="ECO:0000256" key="5">
    <source>
        <dbReference type="ARBA" id="ARBA00022723"/>
    </source>
</evidence>
<dbReference type="FunFam" id="3.30.70.270:FF:000020">
    <property type="entry name" value="Transposon Tf2-6 polyprotein-like Protein"/>
    <property type="match status" value="1"/>
</dbReference>
<evidence type="ECO:0000256" key="1">
    <source>
        <dbReference type="ARBA" id="ARBA00022670"/>
    </source>
</evidence>
<evidence type="ECO:0000313" key="21">
    <source>
        <dbReference type="EMBL" id="KAJ4733316.1"/>
    </source>
</evidence>
<dbReference type="Pfam" id="PF17921">
    <property type="entry name" value="Integrase_H2C2"/>
    <property type="match status" value="1"/>
</dbReference>
<dbReference type="SUPFAM" id="SSF53098">
    <property type="entry name" value="Ribonuclease H-like"/>
    <property type="match status" value="1"/>
</dbReference>
<dbReference type="InterPro" id="IPR012337">
    <property type="entry name" value="RNaseH-like_sf"/>
</dbReference>
<keyword evidence="13" id="KW-0238">DNA-binding</keyword>
<dbReference type="Gene3D" id="1.10.340.70">
    <property type="match status" value="1"/>
</dbReference>
<evidence type="ECO:0000259" key="20">
    <source>
        <dbReference type="PROSITE" id="PS50994"/>
    </source>
</evidence>
<proteinExistence type="predicted"/>
<protein>
    <submittedName>
        <fullName evidence="21">Polyprotein</fullName>
    </submittedName>
</protein>